<gene>
    <name evidence="7" type="ORF">PML95_03000</name>
</gene>
<dbReference type="PANTHER" id="PTHR13693">
    <property type="entry name" value="CLASS II AMINOTRANSFERASE/8-AMINO-7-OXONONANOATE SYNTHASE"/>
    <property type="match status" value="1"/>
</dbReference>
<dbReference type="Gene3D" id="3.90.1150.10">
    <property type="entry name" value="Aspartate Aminotransferase, domain 1"/>
    <property type="match status" value="1"/>
</dbReference>
<comment type="cofactor">
    <cofactor evidence="1 5">
        <name>pyridoxal 5'-phosphate</name>
        <dbReference type="ChEBI" id="CHEBI:597326"/>
    </cofactor>
</comment>
<dbReference type="Gene3D" id="3.40.640.10">
    <property type="entry name" value="Type I PLP-dependent aspartate aminotransferase-like (Major domain)"/>
    <property type="match status" value="1"/>
</dbReference>
<dbReference type="Proteomes" id="UP001179600">
    <property type="component" value="Chromosome"/>
</dbReference>
<comment type="subunit">
    <text evidence="2">Homodimer.</text>
</comment>
<name>A0AAF0BGN5_9ENTE</name>
<evidence type="ECO:0000256" key="1">
    <source>
        <dbReference type="ARBA" id="ARBA00001933"/>
    </source>
</evidence>
<dbReference type="NCBIfam" id="NF005394">
    <property type="entry name" value="PRK06939.1"/>
    <property type="match status" value="1"/>
</dbReference>
<dbReference type="EMBL" id="CP116507">
    <property type="protein sequence ID" value="WCG23224.1"/>
    <property type="molecule type" value="Genomic_DNA"/>
</dbReference>
<dbReference type="InterPro" id="IPR015424">
    <property type="entry name" value="PyrdxlP-dep_Trfase"/>
</dbReference>
<dbReference type="InterPro" id="IPR050087">
    <property type="entry name" value="AON_synthase_class-II"/>
</dbReference>
<dbReference type="InterPro" id="IPR001917">
    <property type="entry name" value="Aminotrans_II_pyridoxalP_BS"/>
</dbReference>
<dbReference type="InterPro" id="IPR004839">
    <property type="entry name" value="Aminotransferase_I/II_large"/>
</dbReference>
<dbReference type="Pfam" id="PF00155">
    <property type="entry name" value="Aminotran_1_2"/>
    <property type="match status" value="1"/>
</dbReference>
<organism evidence="7 8">
    <name type="scientific">Vagococcus lutrae</name>
    <dbReference type="NCBI Taxonomy" id="81947"/>
    <lineage>
        <taxon>Bacteria</taxon>
        <taxon>Bacillati</taxon>
        <taxon>Bacillota</taxon>
        <taxon>Bacilli</taxon>
        <taxon>Lactobacillales</taxon>
        <taxon>Enterococcaceae</taxon>
        <taxon>Vagococcus</taxon>
    </lineage>
</organism>
<dbReference type="GO" id="GO:0008890">
    <property type="term" value="F:glycine C-acetyltransferase activity"/>
    <property type="evidence" value="ECO:0007669"/>
    <property type="project" value="UniProtKB-EC"/>
</dbReference>
<evidence type="ECO:0000256" key="2">
    <source>
        <dbReference type="ARBA" id="ARBA00011738"/>
    </source>
</evidence>
<proteinExistence type="inferred from homology"/>
<evidence type="ECO:0000256" key="4">
    <source>
        <dbReference type="ARBA" id="ARBA00022898"/>
    </source>
</evidence>
<evidence type="ECO:0000313" key="7">
    <source>
        <dbReference type="EMBL" id="WCG23224.1"/>
    </source>
</evidence>
<evidence type="ECO:0000259" key="6">
    <source>
        <dbReference type="Pfam" id="PF00155"/>
    </source>
</evidence>
<dbReference type="InterPro" id="IPR010962">
    <property type="entry name" value="AONS_Archaea/Firmicutes"/>
</dbReference>
<dbReference type="AlphaFoldDB" id="A0AAF0BGN5"/>
<dbReference type="GO" id="GO:0030170">
    <property type="term" value="F:pyridoxal phosphate binding"/>
    <property type="evidence" value="ECO:0007669"/>
    <property type="project" value="InterPro"/>
</dbReference>
<dbReference type="EC" id="2.3.1.29" evidence="7"/>
<evidence type="ECO:0000313" key="8">
    <source>
        <dbReference type="Proteomes" id="UP001179600"/>
    </source>
</evidence>
<evidence type="ECO:0000256" key="5">
    <source>
        <dbReference type="RuleBase" id="RU003693"/>
    </source>
</evidence>
<feature type="domain" description="Aminotransferase class I/classII large" evidence="6">
    <location>
        <begin position="42"/>
        <end position="382"/>
    </location>
</feature>
<dbReference type="InterPro" id="IPR015422">
    <property type="entry name" value="PyrdxlP-dep_Trfase_small"/>
</dbReference>
<reference evidence="7" key="1">
    <citation type="submission" date="2023-01" db="EMBL/GenBank/DDBJ databases">
        <title>Oxazolidinone resistance genes in florfenicol resistant enterococci from beef cattle and veal calves at slaughter.</title>
        <authorList>
            <person name="Biggel M."/>
        </authorList>
    </citation>
    <scope>NUCLEOTIDE SEQUENCE</scope>
    <source>
        <strain evidence="7">K204-1</strain>
    </source>
</reference>
<dbReference type="PROSITE" id="PS00599">
    <property type="entry name" value="AA_TRANSFER_CLASS_2"/>
    <property type="match status" value="1"/>
</dbReference>
<comment type="similarity">
    <text evidence="5">Belongs to the class-II pyridoxal-phosphate-dependent aminotransferase family.</text>
</comment>
<dbReference type="InterPro" id="IPR015421">
    <property type="entry name" value="PyrdxlP-dep_Trfase_major"/>
</dbReference>
<accession>A0AAF0BGN5</accession>
<dbReference type="SUPFAM" id="SSF53383">
    <property type="entry name" value="PLP-dependent transferases"/>
    <property type="match status" value="1"/>
</dbReference>
<dbReference type="FunFam" id="3.40.640.10:FF:000006">
    <property type="entry name" value="5-aminolevulinate synthase, mitochondrial"/>
    <property type="match status" value="1"/>
</dbReference>
<keyword evidence="4 5" id="KW-0663">Pyridoxal phosphate</keyword>
<evidence type="ECO:0000256" key="3">
    <source>
        <dbReference type="ARBA" id="ARBA00022679"/>
    </source>
</evidence>
<keyword evidence="7" id="KW-0012">Acyltransferase</keyword>
<dbReference type="CDD" id="cd06454">
    <property type="entry name" value="KBL_like"/>
    <property type="match status" value="1"/>
</dbReference>
<dbReference type="NCBIfam" id="TIGR01825">
    <property type="entry name" value="gly_Cac_T_rel"/>
    <property type="match status" value="1"/>
</dbReference>
<dbReference type="PANTHER" id="PTHR13693:SF3">
    <property type="entry name" value="LD36009P"/>
    <property type="match status" value="1"/>
</dbReference>
<protein>
    <submittedName>
        <fullName evidence="7">Glycine C-acetyltransferase</fullName>
        <ecNumber evidence="7">2.3.1.29</ecNumber>
    </submittedName>
</protein>
<sequence length="395" mass="42947">MSKELEQFLAEGLAELKDNGMYNEIEPLSSPNGPMIQIGEKELINLSSNNYLGLATDSSLKAVAKEAIDEWGVGAGAVRTINGTLDLHLELEQELAKFKGTEAAIAYQSGFNCNMAAISAVMGKGDVILSDELNHASIIDGCRLSGAKIVRVKHSDMADLRQKAQEVRESGLYKKAMFITDGVFSMDGDIAKLPEIVEIAKEFDMMVYVDDAHGSGVLGKGHGTVKHFGLEKEVEFQIGTLSKAVGVVGGYVAGSQALIDWLKVRSRPFLFSTAVTPADAAAATAALRRIDEHPELNEQLWENARYFKEKLEALGFETGITETPITPVIIGDEQAAQDFSKRLYEEGVYVKSIVFPTVPRGTARVRNMPTAAHTKSMLDDALAVYEKVGKEFNLI</sequence>
<keyword evidence="3 7" id="KW-0808">Transferase</keyword>
<dbReference type="RefSeq" id="WP_168413455.1">
    <property type="nucleotide sequence ID" value="NZ_CP097044.1"/>
</dbReference>